<keyword evidence="2" id="KW-0482">Metalloprotease</keyword>
<feature type="signal peptide" evidence="1">
    <location>
        <begin position="1"/>
        <end position="24"/>
    </location>
</feature>
<accession>A0A521FF90</accession>
<dbReference type="OrthoDB" id="9813478at2"/>
<dbReference type="PANTHER" id="PTHR41775">
    <property type="entry name" value="SECRETED PROTEIN-RELATED"/>
    <property type="match status" value="1"/>
</dbReference>
<sequence length="1067" mass="117982">MQNVTHFIKSMLAFSMLFLFGQQATHGQQIPIKRTHALSELSEDMLQTRRPATGVLNVVAIMVEFQPDSNRLTSGTGIFGENGMEGLPYMSNAEDVRIEPLPHNQQYFEAHLEFAKNYYEKSSDGQLTLNYQVLPDVYQLPRKMETYSPTGETFTNEKVAQLARDAWQQVEENGGFDATGLNPENTAFVIFHAGVGRDIELTGTSLDITPFDIPSLYLGKDNLGRLLDQPGFNGFSVNDGQFRVTNSMIIPRTESRRGEDITETEYVFSLSINGLLVASIGSHLGLPDLFNTETGDPAIGRFGLMDGAGFFAFNGLLPPEPSAWEKIYLGWETPFVIQTNGGEQEIELPAGSLDEPNSIAKYELSNTEYFLVENRHRDPNGNGVTFTIRQPDGTEVQQTFTNDAEDTSFVFQQADFDTLLQAGTFVDASNFDFSLPGGFFIQDKNDPSDDRLYNGGILIWHIDEAMIRAQLSNERVNADPWRRGVDLEEADGAQNIGPGIPGAINNTASFGTELDFWWSGNDSYTQLESGRRVSLYENRFGPDTYPDNESNSGAPSFFEFFEFSDILPVASFKLREVQPEHGLFRSGFTAELPEDNDYFTGDDEYYNYYPLSLTTYETATDTFLVIPSQSGAWAYNLSQPESAPYELTDVPVQQPFIGNELVLAEKPSAASDEINVVSLQWNSSMATFDTSWTATAPANLGFLSSNDGNTIHPDFTANGLNAADGSIIDLGNAPFQRSEVIGGEYAEAENNRVTFTALPSFTFNPQSTENRLYTGSILLGNRSLAYVFENDRFSLIDPEMSNPVSVLFEEEQAEWPAILDDAQVLRVDKIHNRITGENKIGGQQNFTPIDAPDGVRFIGSPLVADISGDATEYSTLVVGQDSLSLNIYAYSNRGKLMEGFPLYVGAVESADTQPIHPVIYNNHLYALSHDGVLKSWTLPNITNIQWGSRYGNAAWNKVSARVFADADNQASDFGVINGDETYNWPNPATDETNIRFEVAKPGGTVEITVITTSGRIIFEEQLDTPGGYPQEIQVNTQYWGSGGYIARVKATVNGKTETKLIKIGVVH</sequence>
<evidence type="ECO:0000256" key="1">
    <source>
        <dbReference type="SAM" id="SignalP"/>
    </source>
</evidence>
<evidence type="ECO:0000313" key="3">
    <source>
        <dbReference type="Proteomes" id="UP000317557"/>
    </source>
</evidence>
<organism evidence="2 3">
    <name type="scientific">Gracilimonas mengyeensis</name>
    <dbReference type="NCBI Taxonomy" id="1302730"/>
    <lineage>
        <taxon>Bacteria</taxon>
        <taxon>Pseudomonadati</taxon>
        <taxon>Balneolota</taxon>
        <taxon>Balneolia</taxon>
        <taxon>Balneolales</taxon>
        <taxon>Balneolaceae</taxon>
        <taxon>Gracilimonas</taxon>
    </lineage>
</organism>
<dbReference type="InterPro" id="IPR026444">
    <property type="entry name" value="Secre_tail"/>
</dbReference>
<proteinExistence type="predicted"/>
<keyword evidence="1" id="KW-0732">Signal</keyword>
<dbReference type="Proteomes" id="UP000317557">
    <property type="component" value="Unassembled WGS sequence"/>
</dbReference>
<dbReference type="GO" id="GO:0006508">
    <property type="term" value="P:proteolysis"/>
    <property type="evidence" value="ECO:0007669"/>
    <property type="project" value="UniProtKB-KW"/>
</dbReference>
<evidence type="ECO:0000313" key="2">
    <source>
        <dbReference type="EMBL" id="SMO94876.1"/>
    </source>
</evidence>
<keyword evidence="2" id="KW-0645">Protease</keyword>
<keyword evidence="2" id="KW-0378">Hydrolase</keyword>
<dbReference type="NCBIfam" id="TIGR04183">
    <property type="entry name" value="Por_Secre_tail"/>
    <property type="match status" value="1"/>
</dbReference>
<protein>
    <submittedName>
        <fullName evidence="2">M6 family metalloprotease domain-containing protein/Por secretion system C-terminal sorting domain-containing protein</fullName>
    </submittedName>
</protein>
<dbReference type="EMBL" id="FXTP01000018">
    <property type="protein sequence ID" value="SMO94876.1"/>
    <property type="molecule type" value="Genomic_DNA"/>
</dbReference>
<keyword evidence="3" id="KW-1185">Reference proteome</keyword>
<dbReference type="PANTHER" id="PTHR41775:SF1">
    <property type="entry name" value="PEPTIDASE M6-LIKE DOMAIN-CONTAINING PROTEIN"/>
    <property type="match status" value="1"/>
</dbReference>
<feature type="chain" id="PRO_5022204913" evidence="1">
    <location>
        <begin position="25"/>
        <end position="1067"/>
    </location>
</feature>
<dbReference type="RefSeq" id="WP_142456049.1">
    <property type="nucleotide sequence ID" value="NZ_FXTP01000018.1"/>
</dbReference>
<dbReference type="GO" id="GO:0008237">
    <property type="term" value="F:metallopeptidase activity"/>
    <property type="evidence" value="ECO:0007669"/>
    <property type="project" value="UniProtKB-KW"/>
</dbReference>
<name>A0A521FF90_9BACT</name>
<reference evidence="2 3" key="1">
    <citation type="submission" date="2017-05" db="EMBL/GenBank/DDBJ databases">
        <authorList>
            <person name="Varghese N."/>
            <person name="Submissions S."/>
        </authorList>
    </citation>
    <scope>NUCLEOTIDE SEQUENCE [LARGE SCALE GENOMIC DNA]</scope>
    <source>
        <strain evidence="2 3">DSM 21985</strain>
    </source>
</reference>
<gene>
    <name evidence="2" type="ORF">SAMN06265219_11844</name>
</gene>
<dbReference type="AlphaFoldDB" id="A0A521FF90"/>